<evidence type="ECO:0000313" key="3">
    <source>
        <dbReference type="Proteomes" id="UP000769157"/>
    </source>
</evidence>
<feature type="region of interest" description="Disordered" evidence="1">
    <location>
        <begin position="25"/>
        <end position="85"/>
    </location>
</feature>
<sequence>MLNSGSISPASQTAWSVTSFQSLMSPESATIESRSGTSPIWPIDGSRDGEKNWPCGSATPGDMDSRRGPSRAWESGGQLNAWSWR</sequence>
<dbReference type="Proteomes" id="UP000769157">
    <property type="component" value="Unassembled WGS sequence"/>
</dbReference>
<feature type="compositionally biased region" description="Polar residues" evidence="1">
    <location>
        <begin position="25"/>
        <end position="38"/>
    </location>
</feature>
<reference evidence="2" key="2">
    <citation type="submission" date="2021-01" db="EMBL/GenBank/DDBJ databases">
        <authorList>
            <person name="Schikora-Tamarit M.A."/>
        </authorList>
    </citation>
    <scope>NUCLEOTIDE SEQUENCE</scope>
    <source>
        <strain evidence="2">CBS6075</strain>
    </source>
</reference>
<reference evidence="2" key="1">
    <citation type="journal article" date="2021" name="Open Biol.">
        <title>Shared evolutionary footprints suggest mitochondrial oxidative damage underlies multiple complex I losses in fungi.</title>
        <authorList>
            <person name="Schikora-Tamarit M.A."/>
            <person name="Marcet-Houben M."/>
            <person name="Nosek J."/>
            <person name="Gabaldon T."/>
        </authorList>
    </citation>
    <scope>NUCLEOTIDE SEQUENCE</scope>
    <source>
        <strain evidence="2">CBS6075</strain>
    </source>
</reference>
<protein>
    <submittedName>
        <fullName evidence="2">Uncharacterized protein</fullName>
    </submittedName>
</protein>
<accession>A0A9P8T526</accession>
<evidence type="ECO:0000256" key="1">
    <source>
        <dbReference type="SAM" id="MobiDB-lite"/>
    </source>
</evidence>
<dbReference type="AlphaFoldDB" id="A0A9P8T526"/>
<dbReference type="RefSeq" id="XP_046060685.1">
    <property type="nucleotide sequence ID" value="XM_046204663.1"/>
</dbReference>
<dbReference type="EMBL" id="JAEUBE010000295">
    <property type="protein sequence ID" value="KAH3665481.1"/>
    <property type="molecule type" value="Genomic_DNA"/>
</dbReference>
<gene>
    <name evidence="2" type="ORF">OGAPHI_003666</name>
</gene>
<proteinExistence type="predicted"/>
<evidence type="ECO:0000313" key="2">
    <source>
        <dbReference type="EMBL" id="KAH3665481.1"/>
    </source>
</evidence>
<organism evidence="2 3">
    <name type="scientific">Ogataea philodendri</name>
    <dbReference type="NCBI Taxonomy" id="1378263"/>
    <lineage>
        <taxon>Eukaryota</taxon>
        <taxon>Fungi</taxon>
        <taxon>Dikarya</taxon>
        <taxon>Ascomycota</taxon>
        <taxon>Saccharomycotina</taxon>
        <taxon>Pichiomycetes</taxon>
        <taxon>Pichiales</taxon>
        <taxon>Pichiaceae</taxon>
        <taxon>Ogataea</taxon>
    </lineage>
</organism>
<name>A0A9P8T526_9ASCO</name>
<dbReference type="GeneID" id="70235631"/>
<keyword evidence="3" id="KW-1185">Reference proteome</keyword>
<comment type="caution">
    <text evidence="2">The sequence shown here is derived from an EMBL/GenBank/DDBJ whole genome shotgun (WGS) entry which is preliminary data.</text>
</comment>